<evidence type="ECO:0008006" key="4">
    <source>
        <dbReference type="Google" id="ProtNLM"/>
    </source>
</evidence>
<feature type="signal peptide" evidence="1">
    <location>
        <begin position="1"/>
        <end position="24"/>
    </location>
</feature>
<feature type="chain" id="PRO_5043695793" description="RxLR effector protein" evidence="1">
    <location>
        <begin position="25"/>
        <end position="162"/>
    </location>
</feature>
<keyword evidence="1" id="KW-0732">Signal</keyword>
<dbReference type="AlphaFoldDB" id="A0AAV0URT9"/>
<reference evidence="2" key="1">
    <citation type="submission" date="2022-12" db="EMBL/GenBank/DDBJ databases">
        <authorList>
            <person name="Webb A."/>
        </authorList>
    </citation>
    <scope>NUCLEOTIDE SEQUENCE</scope>
    <source>
        <strain evidence="2">Pf2</strain>
    </source>
</reference>
<protein>
    <recommendedName>
        <fullName evidence="4">RxLR effector protein</fullName>
    </recommendedName>
</protein>
<gene>
    <name evidence="2" type="ORF">PFR002_LOCUS9012</name>
</gene>
<organism evidence="2 3">
    <name type="scientific">Peronospora farinosa</name>
    <dbReference type="NCBI Taxonomy" id="134698"/>
    <lineage>
        <taxon>Eukaryota</taxon>
        <taxon>Sar</taxon>
        <taxon>Stramenopiles</taxon>
        <taxon>Oomycota</taxon>
        <taxon>Peronosporomycetes</taxon>
        <taxon>Peronosporales</taxon>
        <taxon>Peronosporaceae</taxon>
        <taxon>Peronospora</taxon>
    </lineage>
</organism>
<evidence type="ECO:0000313" key="2">
    <source>
        <dbReference type="EMBL" id="CAI5739595.1"/>
    </source>
</evidence>
<evidence type="ECO:0000256" key="1">
    <source>
        <dbReference type="SAM" id="SignalP"/>
    </source>
</evidence>
<accession>A0AAV0URT9</accession>
<dbReference type="EMBL" id="CANTFK010000990">
    <property type="protein sequence ID" value="CAI5739595.1"/>
    <property type="molecule type" value="Genomic_DNA"/>
</dbReference>
<comment type="caution">
    <text evidence="2">The sequence shown here is derived from an EMBL/GenBank/DDBJ whole genome shotgun (WGS) entry which is preliminary data.</text>
</comment>
<proteinExistence type="predicted"/>
<dbReference type="Proteomes" id="UP001159659">
    <property type="component" value="Unassembled WGS sequence"/>
</dbReference>
<evidence type="ECO:0000313" key="3">
    <source>
        <dbReference type="Proteomes" id="UP001159659"/>
    </source>
</evidence>
<sequence length="162" mass="18865">MRLYCTMLLVAAVALVNTNDLVDGAVKQRRLGLKDLLRGASSSTKYTSLEEHMPGEEAFAKHADEYESMKDLVEKNQIETLRSKAKIKSDEELYDHFLNYYNQDEKIFLKHIQEIKKSPEPNIVKIFRKIFFIKWQKLGLGPADVEAIAGDYWAFLYRRDMK</sequence>
<name>A0AAV0URT9_9STRA</name>